<comment type="subcellular location">
    <subcellularLocation>
        <location evidence="1">Cell membrane</location>
        <topology evidence="1">Multi-pass membrane protein</topology>
    </subcellularLocation>
</comment>
<dbReference type="OrthoDB" id="181905at2"/>
<feature type="transmembrane region" description="Helical" evidence="8">
    <location>
        <begin position="401"/>
        <end position="422"/>
    </location>
</feature>
<sequence>MNHKLTLKEKVGYGMGDAAANLVWRGALAYLAVFYTDTFGITAAAAALLFLVVRLSDGVTDIIMGMIADRTQTKMGKFRPWILGSTPFLGLFMVLCFTTPELSYSGKLIYAYLTYIGLTLAYTVNNVPYSALMGVMTSDDRERTSLSGFRFAGAFLGGLLVMGCLPMLVELLGEGNNATGYQYTMWLFATLLVVLMCVTVFTTKERVTLQQASEPQNANPLSSVVGSGDQPSHAARSLASELMDLAKQLPLILIPLSTITAFFYYRNLITGVLFIVVIALTAIAVKQLTRRPESKNTRSQQDIIDLLSNKPWLILLGMGFLTMMFNGIKYGVIAYYFKYYMGNELLTGYFFIALLVVSIFGALATSKLATMFGRKKLFIIALLTSSLLTSAIYFVPQKSVSAIFILGCCAEFFAAILPTLFFSMLGDSADYSEYRTGRRATGLVYSAGSFVQKTGGGFAGALVLLVLGSYGYNGLDINTINQTLPGMKSLMSWIPALFGFAGAALICLYPLNDEKQKEVTQALLARRSEQPPISA</sequence>
<keyword evidence="3" id="KW-0813">Transport</keyword>
<feature type="transmembrane region" description="Helical" evidence="8">
    <location>
        <begin position="348"/>
        <end position="365"/>
    </location>
</feature>
<proteinExistence type="inferred from homology"/>
<feature type="transmembrane region" description="Helical" evidence="8">
    <location>
        <begin position="443"/>
        <end position="470"/>
    </location>
</feature>
<gene>
    <name evidence="9" type="ORF">E5672_12060</name>
</gene>
<dbReference type="InterPro" id="IPR039672">
    <property type="entry name" value="MFS_2"/>
</dbReference>
<feature type="transmembrane region" description="Helical" evidence="8">
    <location>
        <begin position="39"/>
        <end position="57"/>
    </location>
</feature>
<evidence type="ECO:0000256" key="7">
    <source>
        <dbReference type="ARBA" id="ARBA00023136"/>
    </source>
</evidence>
<feature type="transmembrane region" description="Helical" evidence="8">
    <location>
        <begin position="109"/>
        <end position="127"/>
    </location>
</feature>
<feature type="transmembrane region" description="Helical" evidence="8">
    <location>
        <begin position="271"/>
        <end position="289"/>
    </location>
</feature>
<dbReference type="Proteomes" id="UP000305471">
    <property type="component" value="Unassembled WGS sequence"/>
</dbReference>
<dbReference type="Pfam" id="PF13347">
    <property type="entry name" value="MFS_2"/>
    <property type="match status" value="2"/>
</dbReference>
<keyword evidence="4" id="KW-1003">Cell membrane</keyword>
<dbReference type="CDD" id="cd17332">
    <property type="entry name" value="MFS_MelB_like"/>
    <property type="match status" value="1"/>
</dbReference>
<dbReference type="AlphaFoldDB" id="A0A4U0ZE24"/>
<name>A0A4U0ZE24_9ALTE</name>
<feature type="transmembrane region" description="Helical" evidence="8">
    <location>
        <begin position="148"/>
        <end position="169"/>
    </location>
</feature>
<dbReference type="GO" id="GO:0015293">
    <property type="term" value="F:symporter activity"/>
    <property type="evidence" value="ECO:0007669"/>
    <property type="project" value="InterPro"/>
</dbReference>
<feature type="transmembrane region" description="Helical" evidence="8">
    <location>
        <begin position="377"/>
        <end position="395"/>
    </location>
</feature>
<dbReference type="EMBL" id="SWCO01000007">
    <property type="protein sequence ID" value="TKB02598.1"/>
    <property type="molecule type" value="Genomic_DNA"/>
</dbReference>
<dbReference type="PROSITE" id="PS00872">
    <property type="entry name" value="NA_GALACTOSIDE_SYMP"/>
    <property type="match status" value="1"/>
</dbReference>
<feature type="transmembrane region" description="Helical" evidence="8">
    <location>
        <begin position="181"/>
        <end position="201"/>
    </location>
</feature>
<dbReference type="InterPro" id="IPR036259">
    <property type="entry name" value="MFS_trans_sf"/>
</dbReference>
<keyword evidence="5 8" id="KW-0812">Transmembrane</keyword>
<dbReference type="PANTHER" id="PTHR11328">
    <property type="entry name" value="MAJOR FACILITATOR SUPERFAMILY DOMAIN-CONTAINING PROTEIN"/>
    <property type="match status" value="1"/>
</dbReference>
<accession>A0A4U0ZE24</accession>
<dbReference type="GO" id="GO:0006814">
    <property type="term" value="P:sodium ion transport"/>
    <property type="evidence" value="ECO:0007669"/>
    <property type="project" value="InterPro"/>
</dbReference>
<evidence type="ECO:0000256" key="6">
    <source>
        <dbReference type="ARBA" id="ARBA00022989"/>
    </source>
</evidence>
<evidence type="ECO:0000256" key="2">
    <source>
        <dbReference type="ARBA" id="ARBA00009617"/>
    </source>
</evidence>
<evidence type="ECO:0000313" key="9">
    <source>
        <dbReference type="EMBL" id="TKB02598.1"/>
    </source>
</evidence>
<dbReference type="SUPFAM" id="SSF103473">
    <property type="entry name" value="MFS general substrate transporter"/>
    <property type="match status" value="1"/>
</dbReference>
<keyword evidence="6 8" id="KW-1133">Transmembrane helix</keyword>
<feature type="transmembrane region" description="Helical" evidence="8">
    <location>
        <begin position="310"/>
        <end position="328"/>
    </location>
</feature>
<dbReference type="PANTHER" id="PTHR11328:SF24">
    <property type="entry name" value="MAJOR FACILITATOR SUPERFAMILY (MFS) PROFILE DOMAIN-CONTAINING PROTEIN"/>
    <property type="match status" value="1"/>
</dbReference>
<dbReference type="GO" id="GO:0005886">
    <property type="term" value="C:plasma membrane"/>
    <property type="evidence" value="ECO:0007669"/>
    <property type="project" value="UniProtKB-SubCell"/>
</dbReference>
<evidence type="ECO:0000256" key="1">
    <source>
        <dbReference type="ARBA" id="ARBA00004651"/>
    </source>
</evidence>
<evidence type="ECO:0000256" key="3">
    <source>
        <dbReference type="ARBA" id="ARBA00022448"/>
    </source>
</evidence>
<feature type="transmembrane region" description="Helical" evidence="8">
    <location>
        <begin position="78"/>
        <end position="97"/>
    </location>
</feature>
<dbReference type="Gene3D" id="1.20.1250.20">
    <property type="entry name" value="MFS general substrate transporter like domains"/>
    <property type="match status" value="2"/>
</dbReference>
<organism evidence="9 10">
    <name type="scientific">Alteromonas portus</name>
    <dbReference type="NCBI Taxonomy" id="2565549"/>
    <lineage>
        <taxon>Bacteria</taxon>
        <taxon>Pseudomonadati</taxon>
        <taxon>Pseudomonadota</taxon>
        <taxon>Gammaproteobacteria</taxon>
        <taxon>Alteromonadales</taxon>
        <taxon>Alteromonadaceae</taxon>
        <taxon>Alteromonas/Salinimonas group</taxon>
        <taxon>Alteromonas</taxon>
    </lineage>
</organism>
<protein>
    <submittedName>
        <fullName evidence="9">MFS transporter</fullName>
    </submittedName>
</protein>
<evidence type="ECO:0000256" key="8">
    <source>
        <dbReference type="SAM" id="Phobius"/>
    </source>
</evidence>
<keyword evidence="7 8" id="KW-0472">Membrane</keyword>
<comment type="similarity">
    <text evidence="2">Belongs to the sodium:galactoside symporter (TC 2.A.2) family.</text>
</comment>
<evidence type="ECO:0000313" key="10">
    <source>
        <dbReference type="Proteomes" id="UP000305471"/>
    </source>
</evidence>
<reference evidence="9 10" key="1">
    <citation type="submission" date="2019-04" db="EMBL/GenBank/DDBJ databases">
        <title>Alteromonas portus sp. nov., an alginate lyase-excreting marine bacterium.</title>
        <authorList>
            <person name="Huang H."/>
            <person name="Mo K."/>
            <person name="Bao S."/>
        </authorList>
    </citation>
    <scope>NUCLEOTIDE SEQUENCE [LARGE SCALE GENOMIC DNA]</scope>
    <source>
        <strain evidence="9 10">HB161718</strain>
    </source>
</reference>
<dbReference type="RefSeq" id="WP_136782417.1">
    <property type="nucleotide sequence ID" value="NZ_SWCO01000007.1"/>
</dbReference>
<evidence type="ECO:0000256" key="5">
    <source>
        <dbReference type="ARBA" id="ARBA00022692"/>
    </source>
</evidence>
<evidence type="ECO:0000256" key="4">
    <source>
        <dbReference type="ARBA" id="ARBA00022475"/>
    </source>
</evidence>
<comment type="caution">
    <text evidence="9">The sequence shown here is derived from an EMBL/GenBank/DDBJ whole genome shotgun (WGS) entry which is preliminary data.</text>
</comment>
<dbReference type="GO" id="GO:0008643">
    <property type="term" value="P:carbohydrate transport"/>
    <property type="evidence" value="ECO:0007669"/>
    <property type="project" value="InterPro"/>
</dbReference>
<dbReference type="InterPro" id="IPR018043">
    <property type="entry name" value="Na/Gal_symport_CS"/>
</dbReference>
<feature type="transmembrane region" description="Helical" evidence="8">
    <location>
        <begin position="490"/>
        <end position="511"/>
    </location>
</feature>
<keyword evidence="10" id="KW-1185">Reference proteome</keyword>